<feature type="compositionally biased region" description="Low complexity" evidence="1">
    <location>
        <begin position="414"/>
        <end position="423"/>
    </location>
</feature>
<feature type="region of interest" description="Disordered" evidence="1">
    <location>
        <begin position="91"/>
        <end position="113"/>
    </location>
</feature>
<feature type="compositionally biased region" description="Acidic residues" evidence="1">
    <location>
        <begin position="342"/>
        <end position="353"/>
    </location>
</feature>
<sequence>MSRNVSLPSTTESTKNKRVVSSQLRLAQLESTEANNITSSSSPAKSESESPKSKIPKTKAINRNSGGERKHKSFNDFNLDFSNTFNLTGEETPSYIPRVPTRQRESSKDFTKTQISKEELKKAGELTSIFLDTRKLLNAEYNVIDQKTDISGKTGDGSIASKIKISRGTLIRAEKVKTTLAVKYLYIQRIYEWAENHQDNNEHLGVEGVYNPLQILRNRKLRNKYNEHAQAIISMQTIPLACNVFSKHNAHHKHENSAIPGHRKKHWKMMWAIDLNEFVGDSRWRVNYWHELRDAKGNLWFPNHAQTPEYSEKDKSKLFVLRNHKHHGKHGEIEASHKTTENEEDQDEEEESGIDIAIESRNHNGVPSNEGSSSDSDFHKFRITRSKSPHKRKIRKKMKKFYIGGPGSTGNGNAGDSSSSSNVVNEIVPTDTTRSGTVADPLARQMFKKLPPLTPEDDELDLPASEVSLPKINIEPTSPAPNIKGTFFDDEDKDDIKPSIKEVEFLPFEKRESTSSHSHNRSSSDPDGVILEEEDTDNEITNRDKIEEIDQVKCAVIFDEREMEFQNIVANLEYFHQFMNLRTNYLTMTYPRYLERVDGKVQHITKKSVYEILLCMSQINDEHLPAYEQLYLGFMEEIKSVIHMVNDVYSVKIDTLLSSSDRSISEINASLSLDLRKITEKLDQLDFSLNKNIFKKAISKRKGEHSHNVGLIYKILYSCLENIIVVLLRVIWIVVNIYKFLRYIVKLIFRILKFIVW</sequence>
<feature type="compositionally biased region" description="Gly residues" evidence="1">
    <location>
        <begin position="404"/>
        <end position="413"/>
    </location>
</feature>
<dbReference type="KEGG" id="cal:CAALFM_C101290CA"/>
<keyword evidence="2" id="KW-1133">Transmembrane helix</keyword>
<dbReference type="PANTHER" id="PTHR38426:SF1">
    <property type="entry name" value="MAINTENANCE OF TELOMERE CAPPING PROTEIN 4"/>
    <property type="match status" value="1"/>
</dbReference>
<keyword evidence="2" id="KW-0472">Membrane</keyword>
<feature type="compositionally biased region" description="Basic and acidic residues" evidence="1">
    <location>
        <begin position="330"/>
        <end position="341"/>
    </location>
</feature>
<keyword evidence="5" id="KW-1185">Reference proteome</keyword>
<accession>A0A1D8PCF7</accession>
<dbReference type="EMBL" id="CP017623">
    <property type="protein sequence ID" value="AOW25823.1"/>
    <property type="molecule type" value="Genomic_DNA"/>
</dbReference>
<feature type="compositionally biased region" description="Basic residues" evidence="1">
    <location>
        <begin position="381"/>
        <end position="400"/>
    </location>
</feature>
<evidence type="ECO:0000256" key="2">
    <source>
        <dbReference type="SAM" id="Phobius"/>
    </source>
</evidence>
<reference evidence="4 5" key="1">
    <citation type="journal article" date="2004" name="Proc. Natl. Acad. Sci. U.S.A.">
        <title>The diploid genome sequence of Candida albicans.</title>
        <authorList>
            <person name="Jones T."/>
            <person name="Federspiel N.A."/>
            <person name="Chibana H."/>
            <person name="Dungan J."/>
            <person name="Kalman S."/>
            <person name="Magee B.B."/>
            <person name="Newport G."/>
            <person name="Thorstenson Y.R."/>
            <person name="Agabian N."/>
            <person name="Magee P.T."/>
            <person name="Davis R.W."/>
            <person name="Scherer S."/>
        </authorList>
    </citation>
    <scope>NUCLEOTIDE SEQUENCE [LARGE SCALE GENOMIC DNA]</scope>
    <source>
        <strain evidence="5">SC5314 / ATCC MYA-2876</strain>
    </source>
</reference>
<evidence type="ECO:0000313" key="5">
    <source>
        <dbReference type="Proteomes" id="UP000000559"/>
    </source>
</evidence>
<dbReference type="RefSeq" id="XP_718141.2">
    <property type="nucleotide sequence ID" value="XM_713048.2"/>
</dbReference>
<evidence type="ECO:0008006" key="6">
    <source>
        <dbReference type="Google" id="ProtNLM"/>
    </source>
</evidence>
<dbReference type="InParanoid" id="A0A1D8PCF7"/>
<gene>
    <name evidence="4" type="ordered locus">CAALFM_C101290CA</name>
    <name evidence="3" type="ordered locus">orf19.10828</name>
</gene>
<feature type="compositionally biased region" description="Polar residues" evidence="1">
    <location>
        <begin position="363"/>
        <end position="375"/>
    </location>
</feature>
<dbReference type="InterPro" id="IPR038769">
    <property type="entry name" value="MTC4"/>
</dbReference>
<dbReference type="eggNOG" id="ENOG502QXZI">
    <property type="taxonomic scope" value="Eukaryota"/>
</dbReference>
<reference evidence="4 5" key="3">
    <citation type="journal article" date="2013" name="Genome Biol.">
        <title>Assembly of a phased diploid Candida albicans genome facilitates allele-specific measurements and provides a simple model for repeat and indel structure.</title>
        <authorList>
            <person name="Muzzey D."/>
            <person name="Schwartz K."/>
            <person name="Weissman J.S."/>
            <person name="Sherlock G."/>
        </authorList>
    </citation>
    <scope>NUCLEOTIDE SEQUENCE [LARGE SCALE GENOMIC DNA]</scope>
    <source>
        <strain evidence="5">SC5314 / ATCC MYA-2876</strain>
    </source>
</reference>
<keyword evidence="2" id="KW-0812">Transmembrane</keyword>
<dbReference type="GeneID" id="3640184"/>
<dbReference type="AlphaFoldDB" id="A0A1D8PCF7"/>
<dbReference type="CGD" id="CAL0000176136">
    <property type="gene designation" value="orf19.10828"/>
</dbReference>
<feature type="region of interest" description="Disordered" evidence="1">
    <location>
        <begin position="1"/>
        <end position="73"/>
    </location>
</feature>
<dbReference type="FunCoup" id="A0A1D8PCF7">
    <property type="interactions" value="22"/>
</dbReference>
<dbReference type="STRING" id="237561.A0A1D8PCF7"/>
<dbReference type="VEuPathDB" id="FungiDB:C1_01290C_A"/>
<dbReference type="SMR" id="A0A1D8PCF7"/>
<organism evidence="4 5">
    <name type="scientific">Candida albicans (strain SC5314 / ATCC MYA-2876)</name>
    <name type="common">Yeast</name>
    <dbReference type="NCBI Taxonomy" id="237561"/>
    <lineage>
        <taxon>Eukaryota</taxon>
        <taxon>Fungi</taxon>
        <taxon>Dikarya</taxon>
        <taxon>Ascomycota</taxon>
        <taxon>Saccharomycotina</taxon>
        <taxon>Pichiomycetes</taxon>
        <taxon>Debaryomycetaceae</taxon>
        <taxon>Candida/Lodderomyces clade</taxon>
        <taxon>Candida</taxon>
    </lineage>
</organism>
<feature type="region of interest" description="Disordered" evidence="1">
    <location>
        <begin position="325"/>
        <end position="423"/>
    </location>
</feature>
<evidence type="ECO:0000256" key="1">
    <source>
        <dbReference type="SAM" id="MobiDB-lite"/>
    </source>
</evidence>
<evidence type="ECO:0000313" key="4">
    <source>
        <dbReference type="EMBL" id="AOW25823.1"/>
    </source>
</evidence>
<evidence type="ECO:0000313" key="3">
    <source>
        <dbReference type="CGD" id="CAL0000176136"/>
    </source>
</evidence>
<feature type="compositionally biased region" description="Polar residues" evidence="1">
    <location>
        <begin position="1"/>
        <end position="36"/>
    </location>
</feature>
<dbReference type="OrthoDB" id="4064064at2759"/>
<dbReference type="PANTHER" id="PTHR38426">
    <property type="entry name" value="MAINTENANCE OF TELOMERE CAPPING PROTEIN 4"/>
    <property type="match status" value="1"/>
</dbReference>
<feature type="region of interest" description="Disordered" evidence="1">
    <location>
        <begin position="507"/>
        <end position="533"/>
    </location>
</feature>
<protein>
    <recommendedName>
        <fullName evidence="6">Maintenance of telomere capping protein 4</fullName>
    </recommendedName>
</protein>
<proteinExistence type="predicted"/>
<feature type="region of interest" description="Disordered" evidence="1">
    <location>
        <begin position="472"/>
        <end position="494"/>
    </location>
</feature>
<reference evidence="4 5" key="2">
    <citation type="journal article" date="2007" name="Genome Biol.">
        <title>Assembly of the Candida albicans genome into sixteen supercontigs aligned on the eight chromosomes.</title>
        <authorList>
            <person name="van het Hoog M."/>
            <person name="Rast T.J."/>
            <person name="Martchenko M."/>
            <person name="Grindle S."/>
            <person name="Dignard D."/>
            <person name="Hogues H."/>
            <person name="Cuomo C."/>
            <person name="Berriman M."/>
            <person name="Scherer S."/>
            <person name="Magee B.B."/>
            <person name="Whiteway M."/>
            <person name="Chibana H."/>
            <person name="Nantel A."/>
            <person name="Magee P.T."/>
        </authorList>
    </citation>
    <scope>GENOME REANNOTATION</scope>
    <source>
        <strain evidence="5">SC5314 / ATCC MYA-2876</strain>
    </source>
</reference>
<feature type="compositionally biased region" description="Basic and acidic residues" evidence="1">
    <location>
        <begin position="102"/>
        <end position="113"/>
    </location>
</feature>
<dbReference type="Proteomes" id="UP000000559">
    <property type="component" value="Chromosome 1"/>
</dbReference>
<feature type="transmembrane region" description="Helical" evidence="2">
    <location>
        <begin position="723"/>
        <end position="741"/>
    </location>
</feature>
<name>A0A1D8PCF7_CANAL</name>